<name>A0A5J4T212_9ZZZZ</name>
<comment type="caution">
    <text evidence="2">The sequence shown here is derived from an EMBL/GenBank/DDBJ whole genome shotgun (WGS) entry which is preliminary data.</text>
</comment>
<feature type="compositionally biased region" description="Basic and acidic residues" evidence="1">
    <location>
        <begin position="193"/>
        <end position="206"/>
    </location>
</feature>
<sequence length="236" mass="26277">DAFNISEGTLPSIEATVSDNRLVTSLQLPAGFSIDETTTLGKVSSSLVGCNASLRYGDKLSILYLMQVRPQREVTFYMPHAELKLYEFVLEGDSRIPFYTLVDERLFRAKNGCVCTDEQVGEGAVGYVHSRKTKRCTEYSTQSLVLLPGTVLCRTYSSIEKSYEAAASYGAKERLKAESGKLKVKSGDLKKDKVTEERGIAKEPVKAGRVRKLKKKGKKKVNKNGKKREKRIRGKP</sequence>
<protein>
    <submittedName>
        <fullName evidence="2">Uncharacterized protein</fullName>
    </submittedName>
</protein>
<feature type="region of interest" description="Disordered" evidence="1">
    <location>
        <begin position="193"/>
        <end position="236"/>
    </location>
</feature>
<feature type="non-terminal residue" evidence="2">
    <location>
        <position position="1"/>
    </location>
</feature>
<feature type="compositionally biased region" description="Basic residues" evidence="1">
    <location>
        <begin position="208"/>
        <end position="236"/>
    </location>
</feature>
<evidence type="ECO:0000256" key="1">
    <source>
        <dbReference type="SAM" id="MobiDB-lite"/>
    </source>
</evidence>
<organism evidence="2">
    <name type="scientific">termite gut metagenome</name>
    <dbReference type="NCBI Taxonomy" id="433724"/>
    <lineage>
        <taxon>unclassified sequences</taxon>
        <taxon>metagenomes</taxon>
        <taxon>organismal metagenomes</taxon>
    </lineage>
</organism>
<evidence type="ECO:0000313" key="2">
    <source>
        <dbReference type="EMBL" id="KAA6352549.1"/>
    </source>
</evidence>
<dbReference type="AlphaFoldDB" id="A0A5J4T212"/>
<reference evidence="2" key="1">
    <citation type="submission" date="2019-03" db="EMBL/GenBank/DDBJ databases">
        <title>Single cell metagenomics reveals metabolic interactions within the superorganism composed of flagellate Streblomastix strix and complex community of Bacteroidetes bacteria on its surface.</title>
        <authorList>
            <person name="Treitli S.C."/>
            <person name="Kolisko M."/>
            <person name="Husnik F."/>
            <person name="Keeling P."/>
            <person name="Hampl V."/>
        </authorList>
    </citation>
    <scope>NUCLEOTIDE SEQUENCE</scope>
    <source>
        <strain evidence="2">STM</strain>
    </source>
</reference>
<accession>A0A5J4T212</accession>
<dbReference type="EMBL" id="SNRY01000001">
    <property type="protein sequence ID" value="KAA6352549.1"/>
    <property type="molecule type" value="Genomic_DNA"/>
</dbReference>
<proteinExistence type="predicted"/>
<gene>
    <name evidence="2" type="ORF">EZS27_000001</name>
</gene>